<reference evidence="1 2" key="1">
    <citation type="journal article" date="2015" name="Nature">
        <title>rRNA introns, odd ribosomes, and small enigmatic genomes across a large radiation of phyla.</title>
        <authorList>
            <person name="Brown C.T."/>
            <person name="Hug L.A."/>
            <person name="Thomas B.C."/>
            <person name="Sharon I."/>
            <person name="Castelle C.J."/>
            <person name="Singh A."/>
            <person name="Wilkins M.J."/>
            <person name="Williams K.H."/>
            <person name="Banfield J.F."/>
        </authorList>
    </citation>
    <scope>NUCLEOTIDE SEQUENCE [LARGE SCALE GENOMIC DNA]</scope>
</reference>
<name>A0A0G1C0F9_9BACT</name>
<dbReference type="EMBL" id="LCDA01000002">
    <property type="protein sequence ID" value="KKS43108.1"/>
    <property type="molecule type" value="Genomic_DNA"/>
</dbReference>
<accession>A0A0G1C0F9</accession>
<sequence>MIKGEHKGQVALVLVLIMTVVSTLAVSLASRSTVDTKIQQSESEGVQALLFAQTGLEQLIMNPSGSTAGLMGTDYYAEKSDIGKSSVDLGSMDIGSTVELNLQPANAALTSFIVYWGPDNDNPSNKPAVFISVITSSGTVTDYAYDYDGLNGFTVATAGSGGYAKRTPNIALNINVVKVRITVLGSPALLRVLPVGAEFPSQIKSIKSTGSVQSGSQTVKYGLQYDESAADSIPSVFDYALFSGGSIVQ</sequence>
<dbReference type="AlphaFoldDB" id="A0A0G1C0F9"/>
<evidence type="ECO:0000313" key="1">
    <source>
        <dbReference type="EMBL" id="KKS43108.1"/>
    </source>
</evidence>
<evidence type="ECO:0008006" key="3">
    <source>
        <dbReference type="Google" id="ProtNLM"/>
    </source>
</evidence>
<organism evidence="1 2">
    <name type="scientific">Candidatus Collierbacteria bacterium GW2011_GWA2_42_17</name>
    <dbReference type="NCBI Taxonomy" id="1618378"/>
    <lineage>
        <taxon>Bacteria</taxon>
        <taxon>Candidatus Collieribacteriota</taxon>
    </lineage>
</organism>
<protein>
    <recommendedName>
        <fullName evidence="3">Type 4 fimbrial biogenesis protein PilX N-terminal domain-containing protein</fullName>
    </recommendedName>
</protein>
<gene>
    <name evidence="1" type="ORF">UV06_C0002G0010</name>
</gene>
<dbReference type="Proteomes" id="UP000033854">
    <property type="component" value="Unassembled WGS sequence"/>
</dbReference>
<comment type="caution">
    <text evidence="1">The sequence shown here is derived from an EMBL/GenBank/DDBJ whole genome shotgun (WGS) entry which is preliminary data.</text>
</comment>
<evidence type="ECO:0000313" key="2">
    <source>
        <dbReference type="Proteomes" id="UP000033854"/>
    </source>
</evidence>
<proteinExistence type="predicted"/>